<keyword evidence="2" id="KW-1185">Reference proteome</keyword>
<comment type="caution">
    <text evidence="1">The sequence shown here is derived from an EMBL/GenBank/DDBJ whole genome shotgun (WGS) entry which is preliminary data.</text>
</comment>
<dbReference type="EMBL" id="CM037620">
    <property type="protein sequence ID" value="KAH7995639.1"/>
    <property type="molecule type" value="Genomic_DNA"/>
</dbReference>
<name>A0ACB8ETR6_9SAUR</name>
<reference evidence="1" key="1">
    <citation type="submission" date="2021-08" db="EMBL/GenBank/DDBJ databases">
        <title>The first chromosome-level gecko genome reveals the dynamic sex chromosomes of Neotropical dwarf geckos (Sphaerodactylidae: Sphaerodactylus).</title>
        <authorList>
            <person name="Pinto B.J."/>
            <person name="Keating S.E."/>
            <person name="Gamble T."/>
        </authorList>
    </citation>
    <scope>NUCLEOTIDE SEQUENCE</scope>
    <source>
        <strain evidence="1">TG3544</strain>
    </source>
</reference>
<accession>A0ACB8ETR6</accession>
<evidence type="ECO:0000313" key="1">
    <source>
        <dbReference type="EMBL" id="KAH7995639.1"/>
    </source>
</evidence>
<protein>
    <submittedName>
        <fullName evidence="1">Uncharacterized protein</fullName>
    </submittedName>
</protein>
<proteinExistence type="predicted"/>
<gene>
    <name evidence="1" type="ORF">K3G42_027192</name>
</gene>
<organism evidence="1 2">
    <name type="scientific">Sphaerodactylus townsendi</name>
    <dbReference type="NCBI Taxonomy" id="933632"/>
    <lineage>
        <taxon>Eukaryota</taxon>
        <taxon>Metazoa</taxon>
        <taxon>Chordata</taxon>
        <taxon>Craniata</taxon>
        <taxon>Vertebrata</taxon>
        <taxon>Euteleostomi</taxon>
        <taxon>Lepidosauria</taxon>
        <taxon>Squamata</taxon>
        <taxon>Bifurcata</taxon>
        <taxon>Gekkota</taxon>
        <taxon>Sphaerodactylidae</taxon>
        <taxon>Sphaerodactylus</taxon>
    </lineage>
</organism>
<dbReference type="Proteomes" id="UP000827872">
    <property type="component" value="Linkage Group LG07"/>
</dbReference>
<sequence>MMLCKWPLRTKELKMKCRRTANKFLITGHEYVDLLATMTHQFPALSTEQKKTLSEIAQRIVATGKGILAADESVGLDGLAERCAQYKKDGADFGKWRAVLKITDTTPSPLAIQENANTLARYASICQQHGLVPIVEPEILPDGDHDLQRCQYVTEKVLAAVYKALNDHHVYLEGTLLKPNMVTAGHSCSKKYTPEEVAMATVTALSRTVPAAVPGICFLSGGQSEEEASVNLNAINLCPLPKPWKLTFSYGRALQASALAAWAGKAANKKAAQEAFCKRAKVELCNSEKANYEVMETLLHDAAKKQEEAEAVDPAVSTEKQPVLVCPPLRSRKYLPPDDLQSRLEARVREIFGSSTCKDWQQVSLEESKLKYRLLVQLAEDLGHVVPNSRLHQMKNASDVLAFYSTPVKDGSKFDEMSTQELPPNLRIRWQY</sequence>
<evidence type="ECO:0000313" key="2">
    <source>
        <dbReference type="Proteomes" id="UP000827872"/>
    </source>
</evidence>